<keyword evidence="1" id="KW-0863">Zinc-finger</keyword>
<keyword evidence="1" id="KW-0862">Zinc</keyword>
<dbReference type="EMBL" id="BKCJ010110722">
    <property type="protein sequence ID" value="GEX47913.1"/>
    <property type="molecule type" value="Genomic_DNA"/>
</dbReference>
<evidence type="ECO:0000256" key="2">
    <source>
        <dbReference type="SAM" id="MobiDB-lite"/>
    </source>
</evidence>
<name>A0A699H729_TANCI</name>
<dbReference type="InterPro" id="IPR001878">
    <property type="entry name" value="Znf_CCHC"/>
</dbReference>
<comment type="caution">
    <text evidence="4">The sequence shown here is derived from an EMBL/GenBank/DDBJ whole genome shotgun (WGS) entry which is preliminary data.</text>
</comment>
<dbReference type="AlphaFoldDB" id="A0A699H729"/>
<dbReference type="SUPFAM" id="SSF57756">
    <property type="entry name" value="Retrovirus zinc finger-like domains"/>
    <property type="match status" value="1"/>
</dbReference>
<dbReference type="GO" id="GO:0008270">
    <property type="term" value="F:zinc ion binding"/>
    <property type="evidence" value="ECO:0007669"/>
    <property type="project" value="UniProtKB-KW"/>
</dbReference>
<dbReference type="InterPro" id="IPR054722">
    <property type="entry name" value="PolX-like_BBD"/>
</dbReference>
<feature type="compositionally biased region" description="Acidic residues" evidence="2">
    <location>
        <begin position="34"/>
        <end position="52"/>
    </location>
</feature>
<gene>
    <name evidence="4" type="ORF">Tci_319888</name>
</gene>
<organism evidence="4">
    <name type="scientific">Tanacetum cinerariifolium</name>
    <name type="common">Dalmatian daisy</name>
    <name type="synonym">Chrysanthemum cinerariifolium</name>
    <dbReference type="NCBI Taxonomy" id="118510"/>
    <lineage>
        <taxon>Eukaryota</taxon>
        <taxon>Viridiplantae</taxon>
        <taxon>Streptophyta</taxon>
        <taxon>Embryophyta</taxon>
        <taxon>Tracheophyta</taxon>
        <taxon>Spermatophyta</taxon>
        <taxon>Magnoliopsida</taxon>
        <taxon>eudicotyledons</taxon>
        <taxon>Gunneridae</taxon>
        <taxon>Pentapetalae</taxon>
        <taxon>asterids</taxon>
        <taxon>campanulids</taxon>
        <taxon>Asterales</taxon>
        <taxon>Asteraceae</taxon>
        <taxon>Asteroideae</taxon>
        <taxon>Anthemideae</taxon>
        <taxon>Anthemidinae</taxon>
        <taxon>Tanacetum</taxon>
    </lineage>
</organism>
<proteinExistence type="predicted"/>
<feature type="region of interest" description="Disordered" evidence="2">
    <location>
        <begin position="23"/>
        <end position="52"/>
    </location>
</feature>
<feature type="compositionally biased region" description="Basic and acidic residues" evidence="2">
    <location>
        <begin position="499"/>
        <end position="510"/>
    </location>
</feature>
<dbReference type="Pfam" id="PF22936">
    <property type="entry name" value="Pol_BBD"/>
    <property type="match status" value="1"/>
</dbReference>
<feature type="non-terminal residue" evidence="4">
    <location>
        <position position="743"/>
    </location>
</feature>
<accession>A0A699H729</accession>
<protein>
    <recommendedName>
        <fullName evidence="3">CCHC-type domain-containing protein</fullName>
    </recommendedName>
</protein>
<dbReference type="PROSITE" id="PS50158">
    <property type="entry name" value="ZF_CCHC"/>
    <property type="match status" value="1"/>
</dbReference>
<evidence type="ECO:0000256" key="1">
    <source>
        <dbReference type="PROSITE-ProRule" id="PRU00047"/>
    </source>
</evidence>
<dbReference type="InterPro" id="IPR036875">
    <property type="entry name" value="Znf_CCHC_sf"/>
</dbReference>
<sequence length="743" mass="83373">MIMKVVKSDGNMFQLLTQLQSQHEFGTGNGSDGGGDDEDVVEDVEDKEDEDIDQGRCEKWGMKVTKKVANPRCLSYSIHNPVVFSLSTKTRQHVLAFGGPRQEVVTKKNTTFGGRGTSTQVLLSMRALYSSHIACFQLGSRRAWKKDLGIGEEVVTCKLYLGLAFIIPTLERVTIGYYEVGGGGVVGGIGVVCGDGVDSGVRVVDCGVVYGFVCRVKEPVFAMIVRVPEKDRWCGTRDKFVRWKGVRARRHPGGQDVDAKGNIYWETIWIKINEAFIIGGEFSYLNKVFNDIGCDKNISKVEGTIWIGDLYMTIVGDKFETYVKAKDLDLWSIILNDDFPPVAKNEVTHILEVVPFEKQSDDLKKKLAKNNEAKMVLYNALPKRNTKEFLCVKRLKIFGNQESIDSGFARFNTIITSLKALNKSFSSKNYVRKLFRTPYPKWRAKITAIEESKDLSSLALDELIGNLKVHEVVMKKDSELYKGKKERIKQPREKKKSFRQRDEKKGKSDRKCFRCGDPNHLIGDCQKPSRNKDQKAFIEGSWSDSENDAEDKTNDETCLMARSSNEETQVKFDKSVNSLREMLNNQKSPSCKVGLGFDSSKASTSRTEIMSFVESSAEKAMDGSTIKVHGFTMPGFVSRTNNEIVAEHVFSPPMSSRSDFVITRKKLIHNRIDESKKSSLKPSPKSGIGYVCLRTCLEPDDWIKDSGCSKHMTGNESLFSTYKAYDEGNVVFGSNLKGKIIGK</sequence>
<evidence type="ECO:0000313" key="4">
    <source>
        <dbReference type="EMBL" id="GEX47913.1"/>
    </source>
</evidence>
<evidence type="ECO:0000259" key="3">
    <source>
        <dbReference type="PROSITE" id="PS50158"/>
    </source>
</evidence>
<feature type="region of interest" description="Disordered" evidence="2">
    <location>
        <begin position="483"/>
        <end position="510"/>
    </location>
</feature>
<keyword evidence="1" id="KW-0479">Metal-binding</keyword>
<feature type="domain" description="CCHC-type" evidence="3">
    <location>
        <begin position="510"/>
        <end position="527"/>
    </location>
</feature>
<reference evidence="4" key="1">
    <citation type="journal article" date="2019" name="Sci. Rep.">
        <title>Draft genome of Tanacetum cinerariifolium, the natural source of mosquito coil.</title>
        <authorList>
            <person name="Yamashiro T."/>
            <person name="Shiraishi A."/>
            <person name="Satake H."/>
            <person name="Nakayama K."/>
        </authorList>
    </citation>
    <scope>NUCLEOTIDE SEQUENCE</scope>
</reference>
<dbReference type="GO" id="GO:0003676">
    <property type="term" value="F:nucleic acid binding"/>
    <property type="evidence" value="ECO:0007669"/>
    <property type="project" value="InterPro"/>
</dbReference>